<sequence length="200" mass="22020">MPRENLVLASGSSTRATMLKAAGLEFDVLVPRVDEDALKEALTAEGAPPRDIADALAEMKAARVAPRRPEALTLGCDQTLSCDGRLFSKPATPQEARAQLHDLMGQTHRLHSAAVIYQGEEPVWRHVSEARLTMGRLSDEWIDGYLARSWERVRHSVGAYQIEAEGIRLFTRIDGDHFTILGLPLLPLLSFLSLRGSIPS</sequence>
<evidence type="ECO:0000256" key="2">
    <source>
        <dbReference type="ARBA" id="ARBA00022801"/>
    </source>
</evidence>
<name>A0A5C4MS14_9RHOB</name>
<dbReference type="PIRSF" id="PIRSF006305">
    <property type="entry name" value="Maf"/>
    <property type="match status" value="1"/>
</dbReference>
<comment type="caution">
    <text evidence="4">Lacks conserved residue(s) required for the propagation of feature annotation.</text>
</comment>
<dbReference type="HAMAP" id="MF_00528">
    <property type="entry name" value="Maf"/>
    <property type="match status" value="1"/>
</dbReference>
<dbReference type="GO" id="GO:0005737">
    <property type="term" value="C:cytoplasm"/>
    <property type="evidence" value="ECO:0007669"/>
    <property type="project" value="UniProtKB-SubCell"/>
</dbReference>
<dbReference type="PANTHER" id="PTHR43213:SF5">
    <property type="entry name" value="BIFUNCTIONAL DTTP_UTP PYROPHOSPHATASE_METHYLTRANSFERASE PROTEIN-RELATED"/>
    <property type="match status" value="1"/>
</dbReference>
<evidence type="ECO:0000256" key="3">
    <source>
        <dbReference type="ARBA" id="ARBA00023080"/>
    </source>
</evidence>
<dbReference type="EC" id="3.6.1.9" evidence="4"/>
<keyword evidence="4" id="KW-0963">Cytoplasm</keyword>
<evidence type="ECO:0000256" key="4">
    <source>
        <dbReference type="HAMAP-Rule" id="MF_00528"/>
    </source>
</evidence>
<dbReference type="EMBL" id="VDFU01000019">
    <property type="protein sequence ID" value="TNC48163.1"/>
    <property type="molecule type" value="Genomic_DNA"/>
</dbReference>
<dbReference type="GO" id="GO:0047429">
    <property type="term" value="F:nucleoside triphosphate diphosphatase activity"/>
    <property type="evidence" value="ECO:0007669"/>
    <property type="project" value="UniProtKB-EC"/>
</dbReference>
<comment type="cofactor">
    <cofactor evidence="1 4">
        <name>a divalent metal cation</name>
        <dbReference type="ChEBI" id="CHEBI:60240"/>
    </cofactor>
</comment>
<keyword evidence="6" id="KW-1185">Reference proteome</keyword>
<reference evidence="5 6" key="1">
    <citation type="submission" date="2019-06" db="EMBL/GenBank/DDBJ databases">
        <title>YIM 131921 draft genome.</title>
        <authorList>
            <person name="Jiang L."/>
        </authorList>
    </citation>
    <scope>NUCLEOTIDE SEQUENCE [LARGE SCALE GENOMIC DNA]</scope>
    <source>
        <strain evidence="5 6">YIM 131921</strain>
    </source>
</reference>
<dbReference type="GO" id="GO:0009117">
    <property type="term" value="P:nucleotide metabolic process"/>
    <property type="evidence" value="ECO:0007669"/>
    <property type="project" value="UniProtKB-KW"/>
</dbReference>
<dbReference type="InterPro" id="IPR003697">
    <property type="entry name" value="Maf-like"/>
</dbReference>
<keyword evidence="3 4" id="KW-0546">Nucleotide metabolism</keyword>
<comment type="function">
    <text evidence="4">Nucleoside triphosphate pyrophosphatase. May have a dual role in cell division arrest and in preventing the incorporation of modified nucleotides into cellular nucleic acids.</text>
</comment>
<evidence type="ECO:0000313" key="5">
    <source>
        <dbReference type="EMBL" id="TNC48163.1"/>
    </source>
</evidence>
<dbReference type="InterPro" id="IPR029001">
    <property type="entry name" value="ITPase-like_fam"/>
</dbReference>
<comment type="catalytic activity">
    <reaction evidence="4">
        <text>a ribonucleoside 5'-triphosphate + H2O = a ribonucleoside 5'-phosphate + diphosphate + H(+)</text>
        <dbReference type="Rhea" id="RHEA:23996"/>
        <dbReference type="ChEBI" id="CHEBI:15377"/>
        <dbReference type="ChEBI" id="CHEBI:15378"/>
        <dbReference type="ChEBI" id="CHEBI:33019"/>
        <dbReference type="ChEBI" id="CHEBI:58043"/>
        <dbReference type="ChEBI" id="CHEBI:61557"/>
        <dbReference type="EC" id="3.6.1.9"/>
    </reaction>
</comment>
<dbReference type="RefSeq" id="WP_139077860.1">
    <property type="nucleotide sequence ID" value="NZ_VDFU01000019.1"/>
</dbReference>
<dbReference type="OrthoDB" id="9813962at2"/>
<dbReference type="Gene3D" id="3.90.950.10">
    <property type="match status" value="1"/>
</dbReference>
<feature type="active site" description="Proton acceptor" evidence="4">
    <location>
        <position position="77"/>
    </location>
</feature>
<comment type="subcellular location">
    <subcellularLocation>
        <location evidence="4">Cytoplasm</location>
    </subcellularLocation>
</comment>
<protein>
    <recommendedName>
        <fullName evidence="4">Nucleoside triphosphate pyrophosphatase</fullName>
        <ecNumber evidence="4">3.6.1.9</ecNumber>
    </recommendedName>
    <alternativeName>
        <fullName evidence="4">Nucleotide pyrophosphatase</fullName>
        <shortName evidence="4">Nucleotide PPase</shortName>
    </alternativeName>
</protein>
<keyword evidence="2 4" id="KW-0378">Hydrolase</keyword>
<dbReference type="Proteomes" id="UP000305887">
    <property type="component" value="Unassembled WGS sequence"/>
</dbReference>
<comment type="caution">
    <text evidence="5">The sequence shown here is derived from an EMBL/GenBank/DDBJ whole genome shotgun (WGS) entry which is preliminary data.</text>
</comment>
<dbReference type="SUPFAM" id="SSF52972">
    <property type="entry name" value="ITPase-like"/>
    <property type="match status" value="1"/>
</dbReference>
<evidence type="ECO:0000256" key="1">
    <source>
        <dbReference type="ARBA" id="ARBA00001968"/>
    </source>
</evidence>
<dbReference type="Pfam" id="PF02545">
    <property type="entry name" value="Maf"/>
    <property type="match status" value="1"/>
</dbReference>
<gene>
    <name evidence="5" type="ORF">FHG66_14915</name>
</gene>
<comment type="similarity">
    <text evidence="4">Belongs to the Maf family.</text>
</comment>
<dbReference type="CDD" id="cd00555">
    <property type="entry name" value="Maf"/>
    <property type="match status" value="1"/>
</dbReference>
<proteinExistence type="inferred from homology"/>
<evidence type="ECO:0000313" key="6">
    <source>
        <dbReference type="Proteomes" id="UP000305887"/>
    </source>
</evidence>
<dbReference type="PANTHER" id="PTHR43213">
    <property type="entry name" value="BIFUNCTIONAL DTTP/UTP PYROPHOSPHATASE/METHYLTRANSFERASE PROTEIN-RELATED"/>
    <property type="match status" value="1"/>
</dbReference>
<dbReference type="AlphaFoldDB" id="A0A5C4MS14"/>
<organism evidence="5 6">
    <name type="scientific">Rubellimicrobium rubrum</name>
    <dbReference type="NCBI Taxonomy" id="2585369"/>
    <lineage>
        <taxon>Bacteria</taxon>
        <taxon>Pseudomonadati</taxon>
        <taxon>Pseudomonadota</taxon>
        <taxon>Alphaproteobacteria</taxon>
        <taxon>Rhodobacterales</taxon>
        <taxon>Roseobacteraceae</taxon>
        <taxon>Rubellimicrobium</taxon>
    </lineage>
</organism>
<accession>A0A5C4MS14</accession>
<comment type="catalytic activity">
    <reaction evidence="4">
        <text>a 2'-deoxyribonucleoside 5'-triphosphate + H2O = a 2'-deoxyribonucleoside 5'-phosphate + diphosphate + H(+)</text>
        <dbReference type="Rhea" id="RHEA:44644"/>
        <dbReference type="ChEBI" id="CHEBI:15377"/>
        <dbReference type="ChEBI" id="CHEBI:15378"/>
        <dbReference type="ChEBI" id="CHEBI:33019"/>
        <dbReference type="ChEBI" id="CHEBI:61560"/>
        <dbReference type="ChEBI" id="CHEBI:65317"/>
        <dbReference type="EC" id="3.6.1.9"/>
    </reaction>
</comment>